<dbReference type="OrthoDB" id="707810at2"/>
<dbReference type="RefSeq" id="WP_111395112.1">
    <property type="nucleotide sequence ID" value="NZ_QKTX01000029.1"/>
</dbReference>
<dbReference type="Pfam" id="PF18925">
    <property type="entry name" value="DUF5675"/>
    <property type="match status" value="1"/>
</dbReference>
<accession>A0A326RJ02</accession>
<keyword evidence="3" id="KW-1185">Reference proteome</keyword>
<gene>
    <name evidence="2" type="ORF">CLV31_1299</name>
</gene>
<dbReference type="EMBL" id="QKTX01000029">
    <property type="protein sequence ID" value="PZV76013.1"/>
    <property type="molecule type" value="Genomic_DNA"/>
</dbReference>
<reference evidence="2 3" key="1">
    <citation type="submission" date="2018-06" db="EMBL/GenBank/DDBJ databases">
        <title>Genomic Encyclopedia of Archaeal and Bacterial Type Strains, Phase II (KMG-II): from individual species to whole genera.</title>
        <authorList>
            <person name="Goeker M."/>
        </authorList>
    </citation>
    <scope>NUCLEOTIDE SEQUENCE [LARGE SCALE GENOMIC DNA]</scope>
    <source>
        <strain evidence="2 3">T4</strain>
    </source>
</reference>
<evidence type="ECO:0000313" key="2">
    <source>
        <dbReference type="EMBL" id="PZV76013.1"/>
    </source>
</evidence>
<dbReference type="AlphaFoldDB" id="A0A326RJ02"/>
<dbReference type="InterPro" id="IPR043732">
    <property type="entry name" value="DUF5675"/>
</dbReference>
<protein>
    <recommendedName>
        <fullName evidence="1">DUF5675 domain-containing protein</fullName>
    </recommendedName>
</protein>
<feature type="domain" description="DUF5675" evidence="1">
    <location>
        <begin position="5"/>
        <end position="114"/>
    </location>
</feature>
<evidence type="ECO:0000259" key="1">
    <source>
        <dbReference type="Pfam" id="PF18925"/>
    </source>
</evidence>
<dbReference type="Proteomes" id="UP000248917">
    <property type="component" value="Unassembled WGS sequence"/>
</dbReference>
<evidence type="ECO:0000313" key="3">
    <source>
        <dbReference type="Proteomes" id="UP000248917"/>
    </source>
</evidence>
<sequence length="146" mass="16415">MKIILEREYWPTSTHGSLLINDKLICHTLESPKIPGDPKNSCLPEGSYLLLKEDQMPFLSLKKDHKGDFLSILCPKGAVRVDMPQMIIPVQKIQSEGVGTCSPKAFYKLIQALTNANQPQDTFRLEIRSCPDKALNLACCQIAWMD</sequence>
<name>A0A326RJ02_9BACT</name>
<comment type="caution">
    <text evidence="2">The sequence shown here is derived from an EMBL/GenBank/DDBJ whole genome shotgun (WGS) entry which is preliminary data.</text>
</comment>
<organism evidence="2 3">
    <name type="scientific">Algoriphagus aquaeductus</name>
    <dbReference type="NCBI Taxonomy" id="475299"/>
    <lineage>
        <taxon>Bacteria</taxon>
        <taxon>Pseudomonadati</taxon>
        <taxon>Bacteroidota</taxon>
        <taxon>Cytophagia</taxon>
        <taxon>Cytophagales</taxon>
        <taxon>Cyclobacteriaceae</taxon>
        <taxon>Algoriphagus</taxon>
    </lineage>
</organism>
<proteinExistence type="predicted"/>